<dbReference type="EMBL" id="CAJZBQ010000040">
    <property type="protein sequence ID" value="CAG9326356.1"/>
    <property type="molecule type" value="Genomic_DNA"/>
</dbReference>
<proteinExistence type="predicted"/>
<gene>
    <name evidence="3" type="ORF">BSTOLATCC_MIC40784</name>
</gene>
<dbReference type="InterPro" id="IPR001806">
    <property type="entry name" value="Small_GTPase"/>
</dbReference>
<organism evidence="3 4">
    <name type="scientific">Blepharisma stoltei</name>
    <dbReference type="NCBI Taxonomy" id="1481888"/>
    <lineage>
        <taxon>Eukaryota</taxon>
        <taxon>Sar</taxon>
        <taxon>Alveolata</taxon>
        <taxon>Ciliophora</taxon>
        <taxon>Postciliodesmatophora</taxon>
        <taxon>Heterotrichea</taxon>
        <taxon>Heterotrichida</taxon>
        <taxon>Blepharismidae</taxon>
        <taxon>Blepharisma</taxon>
    </lineage>
</organism>
<dbReference type="GO" id="GO:0005525">
    <property type="term" value="F:GTP binding"/>
    <property type="evidence" value="ECO:0007669"/>
    <property type="project" value="InterPro"/>
</dbReference>
<accession>A0AAU9JZN7</accession>
<evidence type="ECO:0000313" key="4">
    <source>
        <dbReference type="Proteomes" id="UP001162131"/>
    </source>
</evidence>
<dbReference type="Proteomes" id="UP001162131">
    <property type="component" value="Unassembled WGS sequence"/>
</dbReference>
<name>A0AAU9JZN7_9CILI</name>
<evidence type="ECO:0000313" key="3">
    <source>
        <dbReference type="EMBL" id="CAG9326356.1"/>
    </source>
</evidence>
<sequence length="219" mass="24879">MRKKLVEILISINLVMEQLHEYKIVTLGDGRVGKTSLTLRFARGQFNDSEKATINANFFEKQVQIGREMVKLSIWDTAGQERYRAIASNYYRNAQGAIIVYDITEKSTFDRVETWVNELQSQGGKDIAIILVGNKCDKENEREIPRQNAIDFAKSIGVTHFSTSAKTGSGVNECFMEITRALLEKDRGKIQKDSPLKGRKRITVVENNQRQPSKKSKCC</sequence>
<dbReference type="AlphaFoldDB" id="A0AAU9JZN7"/>
<dbReference type="SMART" id="SM00177">
    <property type="entry name" value="ARF"/>
    <property type="match status" value="1"/>
</dbReference>
<dbReference type="SMART" id="SM00176">
    <property type="entry name" value="RAN"/>
    <property type="match status" value="1"/>
</dbReference>
<dbReference type="SMART" id="SM00173">
    <property type="entry name" value="RAS"/>
    <property type="match status" value="1"/>
</dbReference>
<protein>
    <submittedName>
        <fullName evidence="3">Uncharacterized protein</fullName>
    </submittedName>
</protein>
<dbReference type="InterPro" id="IPR027417">
    <property type="entry name" value="P-loop_NTPase"/>
</dbReference>
<feature type="region of interest" description="Disordered" evidence="2">
    <location>
        <begin position="192"/>
        <end position="219"/>
    </location>
</feature>
<dbReference type="PROSITE" id="PS51417">
    <property type="entry name" value="ARF"/>
    <property type="match status" value="1"/>
</dbReference>
<dbReference type="PANTHER" id="PTHR47978">
    <property type="match status" value="1"/>
</dbReference>
<dbReference type="SMART" id="SM00175">
    <property type="entry name" value="RAB"/>
    <property type="match status" value="1"/>
</dbReference>
<dbReference type="PROSITE" id="PS51420">
    <property type="entry name" value="RHO"/>
    <property type="match status" value="1"/>
</dbReference>
<keyword evidence="4" id="KW-1185">Reference proteome</keyword>
<keyword evidence="1" id="KW-0547">Nucleotide-binding</keyword>
<dbReference type="InterPro" id="IPR005225">
    <property type="entry name" value="Small_GTP-bd"/>
</dbReference>
<evidence type="ECO:0000256" key="2">
    <source>
        <dbReference type="SAM" id="MobiDB-lite"/>
    </source>
</evidence>
<dbReference type="SUPFAM" id="SSF52540">
    <property type="entry name" value="P-loop containing nucleoside triphosphate hydrolases"/>
    <property type="match status" value="1"/>
</dbReference>
<dbReference type="PRINTS" id="PR00449">
    <property type="entry name" value="RASTRNSFRMNG"/>
</dbReference>
<evidence type="ECO:0000256" key="1">
    <source>
        <dbReference type="ARBA" id="ARBA00022741"/>
    </source>
</evidence>
<dbReference type="GO" id="GO:0003924">
    <property type="term" value="F:GTPase activity"/>
    <property type="evidence" value="ECO:0007669"/>
    <property type="project" value="InterPro"/>
</dbReference>
<dbReference type="Pfam" id="PF00071">
    <property type="entry name" value="Ras"/>
    <property type="match status" value="1"/>
</dbReference>
<dbReference type="Gene3D" id="3.40.50.300">
    <property type="entry name" value="P-loop containing nucleotide triphosphate hydrolases"/>
    <property type="match status" value="1"/>
</dbReference>
<dbReference type="NCBIfam" id="TIGR00231">
    <property type="entry name" value="small_GTP"/>
    <property type="match status" value="1"/>
</dbReference>
<comment type="caution">
    <text evidence="3">The sequence shown here is derived from an EMBL/GenBank/DDBJ whole genome shotgun (WGS) entry which is preliminary data.</text>
</comment>
<dbReference type="PROSITE" id="PS51421">
    <property type="entry name" value="RAS"/>
    <property type="match status" value="1"/>
</dbReference>
<dbReference type="FunFam" id="3.40.50.300:FF:000823">
    <property type="entry name" value="Small GTPase RAB, putative"/>
    <property type="match status" value="1"/>
</dbReference>
<reference evidence="3" key="1">
    <citation type="submission" date="2021-09" db="EMBL/GenBank/DDBJ databases">
        <authorList>
            <consortium name="AG Swart"/>
            <person name="Singh M."/>
            <person name="Singh A."/>
            <person name="Seah K."/>
            <person name="Emmerich C."/>
        </authorList>
    </citation>
    <scope>NUCLEOTIDE SEQUENCE</scope>
    <source>
        <strain evidence="3">ATCC30299</strain>
    </source>
</reference>
<dbReference type="SMART" id="SM00174">
    <property type="entry name" value="RHO"/>
    <property type="match status" value="1"/>
</dbReference>
<dbReference type="PROSITE" id="PS51419">
    <property type="entry name" value="RAB"/>
    <property type="match status" value="1"/>
</dbReference>